<dbReference type="AlphaFoldDB" id="A0AAD9TCC6"/>
<dbReference type="EMBL" id="JANJYI010000088">
    <property type="protein sequence ID" value="KAK2633311.1"/>
    <property type="molecule type" value="Genomic_DNA"/>
</dbReference>
<dbReference type="Proteomes" id="UP001280121">
    <property type="component" value="Unassembled WGS sequence"/>
</dbReference>
<reference evidence="1" key="1">
    <citation type="journal article" date="2023" name="Plant J.">
        <title>Genome sequences and population genomics provide insights into the demographic history, inbreeding, and mutation load of two 'living fossil' tree species of Dipteronia.</title>
        <authorList>
            <person name="Feng Y."/>
            <person name="Comes H.P."/>
            <person name="Chen J."/>
            <person name="Zhu S."/>
            <person name="Lu R."/>
            <person name="Zhang X."/>
            <person name="Li P."/>
            <person name="Qiu J."/>
            <person name="Olsen K.M."/>
            <person name="Qiu Y."/>
        </authorList>
    </citation>
    <scope>NUCLEOTIDE SEQUENCE</scope>
    <source>
        <strain evidence="1">KIB01</strain>
    </source>
</reference>
<gene>
    <name evidence="1" type="ORF">Ddye_032430</name>
</gene>
<proteinExistence type="predicted"/>
<protein>
    <submittedName>
        <fullName evidence="1">Uncharacterized protein</fullName>
    </submittedName>
</protein>
<name>A0AAD9TCC6_9ROSI</name>
<accession>A0AAD9TCC6</accession>
<comment type="caution">
    <text evidence="1">The sequence shown here is derived from an EMBL/GenBank/DDBJ whole genome shotgun (WGS) entry which is preliminary data.</text>
</comment>
<keyword evidence="2" id="KW-1185">Reference proteome</keyword>
<evidence type="ECO:0000313" key="1">
    <source>
        <dbReference type="EMBL" id="KAK2633311.1"/>
    </source>
</evidence>
<organism evidence="1 2">
    <name type="scientific">Dipteronia dyeriana</name>
    <dbReference type="NCBI Taxonomy" id="168575"/>
    <lineage>
        <taxon>Eukaryota</taxon>
        <taxon>Viridiplantae</taxon>
        <taxon>Streptophyta</taxon>
        <taxon>Embryophyta</taxon>
        <taxon>Tracheophyta</taxon>
        <taxon>Spermatophyta</taxon>
        <taxon>Magnoliopsida</taxon>
        <taxon>eudicotyledons</taxon>
        <taxon>Gunneridae</taxon>
        <taxon>Pentapetalae</taxon>
        <taxon>rosids</taxon>
        <taxon>malvids</taxon>
        <taxon>Sapindales</taxon>
        <taxon>Sapindaceae</taxon>
        <taxon>Hippocastanoideae</taxon>
        <taxon>Acereae</taxon>
        <taxon>Dipteronia</taxon>
    </lineage>
</organism>
<sequence length="80" mass="9594">MSWTVLAKNRIELRKKISREIYEERIHLQLEHRSFTFTTDHKFCVVSSTDTENYDQGLLYQPPSLMLIAKHTFFTFVDIK</sequence>
<evidence type="ECO:0000313" key="2">
    <source>
        <dbReference type="Proteomes" id="UP001280121"/>
    </source>
</evidence>